<protein>
    <submittedName>
        <fullName evidence="1">Uncharacterized protein</fullName>
    </submittedName>
</protein>
<dbReference type="OrthoDB" id="9156918at2"/>
<accession>A0A4R5MF89</accession>
<evidence type="ECO:0000313" key="1">
    <source>
        <dbReference type="EMBL" id="TDG25862.1"/>
    </source>
</evidence>
<sequence length="123" mass="13885">MRPLMPMPIHLALFVSADAYFRECRRLKINGADAFVPNDSNACCHYFENDTTGMTYAMVCVDLKKMEGKDGIGIASTIIHESVHIYQECLSYIGEKNPGDEFEAYSIQHIAEQLLRAYVELTS</sequence>
<keyword evidence="2" id="KW-1185">Reference proteome</keyword>
<evidence type="ECO:0000313" key="2">
    <source>
        <dbReference type="Proteomes" id="UP000295722"/>
    </source>
</evidence>
<dbReference type="RefSeq" id="WP_133192914.1">
    <property type="nucleotide sequence ID" value="NZ_JBHUCW010000015.1"/>
</dbReference>
<dbReference type="Proteomes" id="UP000295722">
    <property type="component" value="Unassembled WGS sequence"/>
</dbReference>
<reference evidence="1 2" key="1">
    <citation type="submission" date="2019-03" db="EMBL/GenBank/DDBJ databases">
        <title>Paraburkholderia sp. 4M-K11, isolated from subtropical forest soil.</title>
        <authorList>
            <person name="Gao Z.-H."/>
            <person name="Qiu L.-H."/>
        </authorList>
    </citation>
    <scope>NUCLEOTIDE SEQUENCE [LARGE SCALE GENOMIC DNA]</scope>
    <source>
        <strain evidence="1 2">4M-K11</strain>
    </source>
</reference>
<dbReference type="EMBL" id="SMRP01000001">
    <property type="protein sequence ID" value="TDG25862.1"/>
    <property type="molecule type" value="Genomic_DNA"/>
</dbReference>
<gene>
    <name evidence="1" type="ORF">EYW47_00380</name>
</gene>
<comment type="caution">
    <text evidence="1">The sequence shown here is derived from an EMBL/GenBank/DDBJ whole genome shotgun (WGS) entry which is preliminary data.</text>
</comment>
<organism evidence="1 2">
    <name type="scientific">Paraburkholderia silviterrae</name>
    <dbReference type="NCBI Taxonomy" id="2528715"/>
    <lineage>
        <taxon>Bacteria</taxon>
        <taxon>Pseudomonadati</taxon>
        <taxon>Pseudomonadota</taxon>
        <taxon>Betaproteobacteria</taxon>
        <taxon>Burkholderiales</taxon>
        <taxon>Burkholderiaceae</taxon>
        <taxon>Paraburkholderia</taxon>
    </lineage>
</organism>
<dbReference type="AlphaFoldDB" id="A0A4R5MF89"/>
<proteinExistence type="predicted"/>
<name>A0A4R5MF89_9BURK</name>